<dbReference type="GO" id="GO:1990904">
    <property type="term" value="C:ribonucleoprotein complex"/>
    <property type="evidence" value="ECO:0007669"/>
    <property type="project" value="UniProtKB-KW"/>
</dbReference>
<reference evidence="19" key="1">
    <citation type="journal article" date="2020" name="J Insects Food Feed">
        <title>The yellow mealworm (Tenebrio molitor) genome: a resource for the emerging insects as food and feed industry.</title>
        <authorList>
            <person name="Eriksson T."/>
            <person name="Andere A."/>
            <person name="Kelstrup H."/>
            <person name="Emery V."/>
            <person name="Picard C."/>
        </authorList>
    </citation>
    <scope>NUCLEOTIDE SEQUENCE</scope>
    <source>
        <strain evidence="19">Stoneville</strain>
        <tissue evidence="19">Whole head</tissue>
    </source>
</reference>
<evidence type="ECO:0000256" key="5">
    <source>
        <dbReference type="ARBA" id="ARBA00022448"/>
    </source>
</evidence>
<proteinExistence type="inferred from homology"/>
<feature type="region of interest" description="Disordered" evidence="16">
    <location>
        <begin position="71"/>
        <end position="110"/>
    </location>
</feature>
<evidence type="ECO:0000256" key="7">
    <source>
        <dbReference type="ARBA" id="ARBA00022552"/>
    </source>
</evidence>
<organism evidence="19 20">
    <name type="scientific">Tenebrio molitor</name>
    <name type="common">Yellow mealworm beetle</name>
    <dbReference type="NCBI Taxonomy" id="7067"/>
    <lineage>
        <taxon>Eukaryota</taxon>
        <taxon>Metazoa</taxon>
        <taxon>Ecdysozoa</taxon>
        <taxon>Arthropoda</taxon>
        <taxon>Hexapoda</taxon>
        <taxon>Insecta</taxon>
        <taxon>Pterygota</taxon>
        <taxon>Neoptera</taxon>
        <taxon>Endopterygota</taxon>
        <taxon>Coleoptera</taxon>
        <taxon>Polyphaga</taxon>
        <taxon>Cucujiformia</taxon>
        <taxon>Tenebrionidae</taxon>
        <taxon>Tenebrio</taxon>
    </lineage>
</organism>
<dbReference type="InterPro" id="IPR018107">
    <property type="entry name" value="Na-dicarboxylate_symporter_CS"/>
</dbReference>
<evidence type="ECO:0000256" key="16">
    <source>
        <dbReference type="SAM" id="MobiDB-lite"/>
    </source>
</evidence>
<evidence type="ECO:0000256" key="9">
    <source>
        <dbReference type="ARBA" id="ARBA00022847"/>
    </source>
</evidence>
<dbReference type="GO" id="GO:0015175">
    <property type="term" value="F:neutral L-amino acid transmembrane transporter activity"/>
    <property type="evidence" value="ECO:0007669"/>
    <property type="project" value="TreeGrafter"/>
</dbReference>
<feature type="compositionally biased region" description="Basic and acidic residues" evidence="16">
    <location>
        <begin position="784"/>
        <end position="795"/>
    </location>
</feature>
<dbReference type="InterPro" id="IPR050746">
    <property type="entry name" value="DAACS"/>
</dbReference>
<dbReference type="PRINTS" id="PR00173">
    <property type="entry name" value="EDTRNSPORT"/>
</dbReference>
<dbReference type="PROSITE" id="PS00713">
    <property type="entry name" value="NA_DICARBOXYL_SYMP_1"/>
    <property type="match status" value="1"/>
</dbReference>
<evidence type="ECO:0000256" key="1">
    <source>
        <dbReference type="ARBA" id="ARBA00004141"/>
    </source>
</evidence>
<evidence type="ECO:0000256" key="10">
    <source>
        <dbReference type="ARBA" id="ARBA00022989"/>
    </source>
</evidence>
<keyword evidence="5" id="KW-0813">Transport</keyword>
<dbReference type="SUPFAM" id="SSF55315">
    <property type="entry name" value="L30e-like"/>
    <property type="match status" value="1"/>
</dbReference>
<evidence type="ECO:0000256" key="11">
    <source>
        <dbReference type="ARBA" id="ARBA00023136"/>
    </source>
</evidence>
<keyword evidence="11 17" id="KW-0472">Membrane</keyword>
<evidence type="ECO:0000259" key="18">
    <source>
        <dbReference type="Pfam" id="PF01248"/>
    </source>
</evidence>
<keyword evidence="8 17" id="KW-0812">Transmembrane</keyword>
<evidence type="ECO:0000256" key="6">
    <source>
        <dbReference type="ARBA" id="ARBA00022517"/>
    </source>
</evidence>
<dbReference type="GO" id="GO:0006364">
    <property type="term" value="P:rRNA processing"/>
    <property type="evidence" value="ECO:0007669"/>
    <property type="project" value="UniProtKB-KW"/>
</dbReference>
<evidence type="ECO:0000256" key="14">
    <source>
        <dbReference type="ARBA" id="ARBA00023274"/>
    </source>
</evidence>
<evidence type="ECO:0000256" key="15">
    <source>
        <dbReference type="ARBA" id="ARBA00083355"/>
    </source>
</evidence>
<evidence type="ECO:0000256" key="8">
    <source>
        <dbReference type="ARBA" id="ARBA00022692"/>
    </source>
</evidence>
<dbReference type="SUPFAM" id="SSF118215">
    <property type="entry name" value="Proton glutamate symport protein"/>
    <property type="match status" value="1"/>
</dbReference>
<feature type="transmembrane region" description="Helical" evidence="17">
    <location>
        <begin position="563"/>
        <end position="588"/>
    </location>
</feature>
<feature type="transmembrane region" description="Helical" evidence="17">
    <location>
        <begin position="522"/>
        <end position="543"/>
    </location>
</feature>
<dbReference type="InterPro" id="IPR001991">
    <property type="entry name" value="Na-dicarboxylate_symporter"/>
</dbReference>
<dbReference type="PROSITE" id="PS01082">
    <property type="entry name" value="RIBOSOMAL_L7AE"/>
    <property type="match status" value="1"/>
</dbReference>
<dbReference type="InterPro" id="IPR029064">
    <property type="entry name" value="Ribosomal_eL30-like_sf"/>
</dbReference>
<dbReference type="Proteomes" id="UP000719412">
    <property type="component" value="Unassembled WGS sequence"/>
</dbReference>
<feature type="transmembrane region" description="Helical" evidence="17">
    <location>
        <begin position="417"/>
        <end position="434"/>
    </location>
</feature>
<keyword evidence="7" id="KW-0698">rRNA processing</keyword>
<keyword evidence="14" id="KW-0687">Ribonucleoprotein</keyword>
<feature type="compositionally biased region" description="Polar residues" evidence="16">
    <location>
        <begin position="880"/>
        <end position="893"/>
    </location>
</feature>
<protein>
    <recommendedName>
        <fullName evidence="15">H/ACA snoRNP protein NHP2</fullName>
    </recommendedName>
</protein>
<name>A0A8J6LAI3_TENMO</name>
<evidence type="ECO:0000256" key="17">
    <source>
        <dbReference type="SAM" id="Phobius"/>
    </source>
</evidence>
<feature type="transmembrane region" description="Helical" evidence="17">
    <location>
        <begin position="275"/>
        <end position="299"/>
    </location>
</feature>
<evidence type="ECO:0000256" key="4">
    <source>
        <dbReference type="ARBA" id="ARBA00007337"/>
    </source>
</evidence>
<feature type="transmembrane region" description="Helical" evidence="17">
    <location>
        <begin position="455"/>
        <end position="476"/>
    </location>
</feature>
<feature type="transmembrane region" description="Helical" evidence="17">
    <location>
        <begin position="600"/>
        <end position="629"/>
    </location>
</feature>
<evidence type="ECO:0000313" key="20">
    <source>
        <dbReference type="Proteomes" id="UP000719412"/>
    </source>
</evidence>
<feature type="transmembrane region" description="Helical" evidence="17">
    <location>
        <begin position="33"/>
        <end position="52"/>
    </location>
</feature>
<dbReference type="GO" id="GO:0005313">
    <property type="term" value="F:L-glutamate transmembrane transporter activity"/>
    <property type="evidence" value="ECO:0007669"/>
    <property type="project" value="TreeGrafter"/>
</dbReference>
<sequence>MSTDNNDAKVECTEQPGENKELTGARKWISENLLLLLTLFGVAFGTIVEPLFRQEIYVSCKECAYKKEEEKENVAPNTPSSKKKKKVEEAQPGPSTSKEFTAEDEREDPVKKKKKGRCAMDCWKIAGVQKLEDEKTAMWICYVCLPDRKIPWKNQEKHSRCHGDFSLEQVIISLDEGLNDQLCQEADREYDVPSTKPTTQNEKVSFRQMAHEALNAIRRFDNYVFGRSLDIIAVQMDAQMQNLQVCWEAIQTRFGLRPLPPTKSTIVLLSYPGELFMRILKLIILPLIMSSLIAGSASLNARLNGRIALRTLVYFLVTSVINAVLGVVLATAMHPGDPGLKADRIEIENQKRSASVLDSLLDLGRNIVADNIFQATFQQAHTDYVNATERVFNETSGLFDIIDVTVPVIKYRSGTNTIGIVVFCLAFGTILGTLGQKAKVVIDFFTVIFDVVMKMVTGVIWLTPIGVSSVIAGKILSVNNIALVISQLGWFIATVIVGVFIYQLVIMQAIYCLFLRKNPFKFYMGLVQGTLTAFATASTAAALPVTFTLMEDKLKIDSRITRFVLPIGCNINMDGTALFVAVASVFFAQTNSISLGMGELITVCFTSTAASFSSASVPSAALVLILMVLTAIDIPDQDVFLLFAVDWLVDRFRTTNNMLGDCYAAAIVEKLSKKELMACDAILFQESSSFENNIPNNVQKDLEPTDIVIHRGLNNGATNFIRVVVTMPPCIKCKHRRLFYRYCILCGDDTDINKTFDEGSQKVTLWFCKSCVHLFQKSGNKVKNEKEGENAKEQEYGVSTTKPEEKADDSFTFMKYPERDDSIKEICDVYNVANNTSESCGMAKIDQILENADLEESIVVIREDCSSEEGDSEASAGKVRTNNSEDISGNTPQGAAAIDKGVETETKNEELTYEEKLEYCNAISKPMASKKLTKKCYKLVKKAVKQKTYVRNGLKDVQKRIRKGERGIVIFAGDITPIDIMCHLPGVCEDNDIPYVYVPSRKDLGAAMGIMRGCMTVLVRPHDDYKEIYNELKEEITNLGVAL</sequence>
<feature type="domain" description="Ribosomal protein eL8/eL30/eS12/Gadd45" evidence="18">
    <location>
        <begin position="935"/>
        <end position="1027"/>
    </location>
</feature>
<evidence type="ECO:0000256" key="2">
    <source>
        <dbReference type="ARBA" id="ARBA00004604"/>
    </source>
</evidence>
<comment type="similarity">
    <text evidence="3">Belongs to the dicarboxylate/amino acid:cation symporter (DAACS) (TC 2.A.23) family.</text>
</comment>
<accession>A0A8J6LAI3</accession>
<dbReference type="InterPro" id="IPR004037">
    <property type="entry name" value="Ribosomal_eL8-like_CS"/>
</dbReference>
<keyword evidence="9" id="KW-0769">Symport</keyword>
<keyword evidence="10 17" id="KW-1133">Transmembrane helix</keyword>
<dbReference type="Gene3D" id="1.10.3860.10">
    <property type="entry name" value="Sodium:dicarboxylate symporter"/>
    <property type="match status" value="1"/>
</dbReference>
<evidence type="ECO:0000313" key="19">
    <source>
        <dbReference type="EMBL" id="KAH0814190.1"/>
    </source>
</evidence>
<dbReference type="PANTHER" id="PTHR11958">
    <property type="entry name" value="SODIUM/DICARBOXYLATE SYMPORTER-RELATED"/>
    <property type="match status" value="1"/>
</dbReference>
<gene>
    <name evidence="19" type="ORF">GEV33_008598</name>
</gene>
<comment type="subcellular location">
    <subcellularLocation>
        <location evidence="1">Membrane</location>
        <topology evidence="1">Multi-pass membrane protein</topology>
    </subcellularLocation>
    <subcellularLocation>
        <location evidence="2">Nucleus</location>
        <location evidence="2">Nucleolus</location>
    </subcellularLocation>
</comment>
<dbReference type="Pfam" id="PF00375">
    <property type="entry name" value="SDF"/>
    <property type="match status" value="1"/>
</dbReference>
<evidence type="ECO:0000256" key="12">
    <source>
        <dbReference type="ARBA" id="ARBA00023180"/>
    </source>
</evidence>
<dbReference type="Pfam" id="PF01248">
    <property type="entry name" value="Ribosomal_L7Ae"/>
    <property type="match status" value="1"/>
</dbReference>
<feature type="transmembrane region" description="Helical" evidence="17">
    <location>
        <begin position="488"/>
        <end position="515"/>
    </location>
</feature>
<reference evidence="19" key="2">
    <citation type="submission" date="2021-08" db="EMBL/GenBank/DDBJ databases">
        <authorList>
            <person name="Eriksson T."/>
        </authorList>
    </citation>
    <scope>NUCLEOTIDE SEQUENCE</scope>
    <source>
        <strain evidence="19">Stoneville</strain>
        <tissue evidence="19">Whole head</tissue>
    </source>
</reference>
<dbReference type="InterPro" id="IPR004038">
    <property type="entry name" value="Ribosomal_eL8/eL30/eS12/Gad45"/>
</dbReference>
<comment type="similarity">
    <text evidence="4">Belongs to the eukaryotic ribosomal protein eL8 family.</text>
</comment>
<dbReference type="InterPro" id="IPR036458">
    <property type="entry name" value="Na:dicarbo_symporter_sf"/>
</dbReference>
<keyword evidence="20" id="KW-1185">Reference proteome</keyword>
<keyword evidence="6" id="KW-0690">Ribosome biogenesis</keyword>
<evidence type="ECO:0000256" key="3">
    <source>
        <dbReference type="ARBA" id="ARBA00006148"/>
    </source>
</evidence>
<feature type="transmembrane region" description="Helical" evidence="17">
    <location>
        <begin position="311"/>
        <end position="333"/>
    </location>
</feature>
<feature type="region of interest" description="Disordered" evidence="16">
    <location>
        <begin position="784"/>
        <end position="804"/>
    </location>
</feature>
<keyword evidence="12" id="KW-0325">Glycoprotein</keyword>
<dbReference type="Gene3D" id="3.30.1330.30">
    <property type="match status" value="1"/>
</dbReference>
<dbReference type="GO" id="GO:0015501">
    <property type="term" value="F:glutamate:sodium symporter activity"/>
    <property type="evidence" value="ECO:0007669"/>
    <property type="project" value="TreeGrafter"/>
</dbReference>
<dbReference type="GO" id="GO:0005886">
    <property type="term" value="C:plasma membrane"/>
    <property type="evidence" value="ECO:0007669"/>
    <property type="project" value="TreeGrafter"/>
</dbReference>
<feature type="region of interest" description="Disordered" evidence="16">
    <location>
        <begin position="865"/>
        <end position="903"/>
    </location>
</feature>
<keyword evidence="13" id="KW-0539">Nucleus</keyword>
<dbReference type="PANTHER" id="PTHR11958:SF111">
    <property type="entry name" value="AMINO ACID TRANSPORTER"/>
    <property type="match status" value="1"/>
</dbReference>
<comment type="caution">
    <text evidence="19">The sequence shown here is derived from an EMBL/GenBank/DDBJ whole genome shotgun (WGS) entry which is preliminary data.</text>
</comment>
<dbReference type="FunFam" id="3.30.1330.30:FF:000028">
    <property type="entry name" value="H/ACA ribonucleoprotein complex subunit 2-like protein"/>
    <property type="match status" value="1"/>
</dbReference>
<dbReference type="AlphaFoldDB" id="A0A8J6LAI3"/>
<dbReference type="EMBL" id="JABDTM020024539">
    <property type="protein sequence ID" value="KAH0814190.1"/>
    <property type="molecule type" value="Genomic_DNA"/>
</dbReference>
<evidence type="ECO:0000256" key="13">
    <source>
        <dbReference type="ARBA" id="ARBA00023242"/>
    </source>
</evidence>
<dbReference type="GO" id="GO:0005730">
    <property type="term" value="C:nucleolus"/>
    <property type="evidence" value="ECO:0007669"/>
    <property type="project" value="UniProtKB-SubCell"/>
</dbReference>